<dbReference type="PRINTS" id="PR00385">
    <property type="entry name" value="P450"/>
</dbReference>
<keyword evidence="2" id="KW-0503">Monooxygenase</keyword>
<proteinExistence type="inferred from homology"/>
<comment type="similarity">
    <text evidence="1 2">Belongs to the cytochrome P450 family.</text>
</comment>
<dbReference type="InterPro" id="IPR036396">
    <property type="entry name" value="Cyt_P450_sf"/>
</dbReference>
<dbReference type="Gene3D" id="1.10.630.10">
    <property type="entry name" value="Cytochrome P450"/>
    <property type="match status" value="1"/>
</dbReference>
<dbReference type="RefSeq" id="WP_380757326.1">
    <property type="nucleotide sequence ID" value="NZ_JBHSRF010000041.1"/>
</dbReference>
<name>A0ABW1NM61_9ACTN</name>
<keyword evidence="2" id="KW-0349">Heme</keyword>
<dbReference type="PANTHER" id="PTHR46696:SF1">
    <property type="entry name" value="CYTOCHROME P450 YJIB-RELATED"/>
    <property type="match status" value="1"/>
</dbReference>
<dbReference type="Proteomes" id="UP001596137">
    <property type="component" value="Unassembled WGS sequence"/>
</dbReference>
<reference evidence="4" key="1">
    <citation type="journal article" date="2019" name="Int. J. Syst. Evol. Microbiol.">
        <title>The Global Catalogue of Microorganisms (GCM) 10K type strain sequencing project: providing services to taxonomists for standard genome sequencing and annotation.</title>
        <authorList>
            <consortium name="The Broad Institute Genomics Platform"/>
            <consortium name="The Broad Institute Genome Sequencing Center for Infectious Disease"/>
            <person name="Wu L."/>
            <person name="Ma J."/>
        </authorList>
    </citation>
    <scope>NUCLEOTIDE SEQUENCE [LARGE SCALE GENOMIC DNA]</scope>
    <source>
        <strain evidence="4">JCM 30346</strain>
    </source>
</reference>
<keyword evidence="4" id="KW-1185">Reference proteome</keyword>
<organism evidence="3 4">
    <name type="scientific">Sphaerisporangium aureirubrum</name>
    <dbReference type="NCBI Taxonomy" id="1544736"/>
    <lineage>
        <taxon>Bacteria</taxon>
        <taxon>Bacillati</taxon>
        <taxon>Actinomycetota</taxon>
        <taxon>Actinomycetes</taxon>
        <taxon>Streptosporangiales</taxon>
        <taxon>Streptosporangiaceae</taxon>
        <taxon>Sphaerisporangium</taxon>
    </lineage>
</organism>
<accession>A0ABW1NM61</accession>
<protein>
    <submittedName>
        <fullName evidence="3">Cytochrome P450</fullName>
        <ecNumber evidence="3">1.14.-.-</ecNumber>
    </submittedName>
</protein>
<dbReference type="PANTHER" id="PTHR46696">
    <property type="entry name" value="P450, PUTATIVE (EUROFUNG)-RELATED"/>
    <property type="match status" value="1"/>
</dbReference>
<comment type="caution">
    <text evidence="3">The sequence shown here is derived from an EMBL/GenBank/DDBJ whole genome shotgun (WGS) entry which is preliminary data.</text>
</comment>
<dbReference type="EC" id="1.14.-.-" evidence="3"/>
<dbReference type="EMBL" id="JBHSRF010000041">
    <property type="protein sequence ID" value="MFC6084361.1"/>
    <property type="molecule type" value="Genomic_DNA"/>
</dbReference>
<evidence type="ECO:0000313" key="3">
    <source>
        <dbReference type="EMBL" id="MFC6084361.1"/>
    </source>
</evidence>
<dbReference type="Pfam" id="PF00067">
    <property type="entry name" value="p450"/>
    <property type="match status" value="1"/>
</dbReference>
<sequence>MTHTEPQPVTYPMFRAHPLDPPAELGRWREESPVRPMVFADGHLGWLAISHAAVRAVLADPRFSTRVELLHPPVGQRMSQMVRRQMPGFFLREDPPEHTRFRKLLTGQFTVRRMKQLEPRIEKITGDRLDAMETAGAPADLVRDFALPIPSLVICELLGVPYADHERFQRDSSALLNLESTPERTREALDGLIGYLGELVVRKQSEPGDDLISGLVAGGGLTVPEITGAAVLLLIAGHETTANMLALGTYTLLRHPDQLHALRDDPALIDGTVEELLRYLSIVHLGPVRAALEDLELEGQVIRAGENVALSLGAANRDPHRFAAPDALDITRDAVGHVSFGHGIHQCLGQQLARIEMRIGYPALFRRFPGLHLAIPAEDVPLRSNMAIYGVHELPVTW</sequence>
<dbReference type="GO" id="GO:0016491">
    <property type="term" value="F:oxidoreductase activity"/>
    <property type="evidence" value="ECO:0007669"/>
    <property type="project" value="UniProtKB-KW"/>
</dbReference>
<dbReference type="InterPro" id="IPR001128">
    <property type="entry name" value="Cyt_P450"/>
</dbReference>
<evidence type="ECO:0000256" key="1">
    <source>
        <dbReference type="ARBA" id="ARBA00010617"/>
    </source>
</evidence>
<keyword evidence="2 3" id="KW-0560">Oxidoreductase</keyword>
<evidence type="ECO:0000256" key="2">
    <source>
        <dbReference type="RuleBase" id="RU000461"/>
    </source>
</evidence>
<evidence type="ECO:0000313" key="4">
    <source>
        <dbReference type="Proteomes" id="UP001596137"/>
    </source>
</evidence>
<keyword evidence="2" id="KW-0408">Iron</keyword>
<dbReference type="SUPFAM" id="SSF48264">
    <property type="entry name" value="Cytochrome P450"/>
    <property type="match status" value="1"/>
</dbReference>
<keyword evidence="2" id="KW-0479">Metal-binding</keyword>
<dbReference type="InterPro" id="IPR017972">
    <property type="entry name" value="Cyt_P450_CS"/>
</dbReference>
<dbReference type="CDD" id="cd11030">
    <property type="entry name" value="CYP105-like"/>
    <property type="match status" value="1"/>
</dbReference>
<dbReference type="InterPro" id="IPR002397">
    <property type="entry name" value="Cyt_P450_B"/>
</dbReference>
<dbReference type="PROSITE" id="PS00086">
    <property type="entry name" value="CYTOCHROME_P450"/>
    <property type="match status" value="1"/>
</dbReference>
<gene>
    <name evidence="3" type="ORF">ACFP1K_24605</name>
</gene>
<dbReference type="PRINTS" id="PR00359">
    <property type="entry name" value="BP450"/>
</dbReference>